<feature type="binding site" evidence="10">
    <location>
        <position position="73"/>
    </location>
    <ligand>
        <name>substrate</name>
    </ligand>
</feature>
<evidence type="ECO:0000256" key="9">
    <source>
        <dbReference type="ARBA" id="ARBA00052017"/>
    </source>
</evidence>
<dbReference type="OrthoDB" id="9807456at2"/>
<evidence type="ECO:0000256" key="11">
    <source>
        <dbReference type="RuleBase" id="RU003781"/>
    </source>
</evidence>
<dbReference type="NCBIfam" id="TIGR00042">
    <property type="entry name" value="RdgB/HAM1 family non-canonical purine NTP pyrophosphatase"/>
    <property type="match status" value="1"/>
</dbReference>
<dbReference type="Gene3D" id="3.90.950.10">
    <property type="match status" value="1"/>
</dbReference>
<evidence type="ECO:0000256" key="5">
    <source>
        <dbReference type="ARBA" id="ARBA00022801"/>
    </source>
</evidence>
<name>A0A249L575_9ACTN</name>
<evidence type="ECO:0000256" key="2">
    <source>
        <dbReference type="ARBA" id="ARBA00011738"/>
    </source>
</evidence>
<protein>
    <recommendedName>
        <fullName evidence="10">dITP/XTP pyrophosphatase</fullName>
        <ecNumber evidence="10">3.6.1.66</ecNumber>
    </recommendedName>
    <alternativeName>
        <fullName evidence="10">Non-canonical purine NTP pyrophosphatase</fullName>
    </alternativeName>
    <alternativeName>
        <fullName evidence="10">Non-standard purine NTP pyrophosphatase</fullName>
    </alternativeName>
    <alternativeName>
        <fullName evidence="10">Nucleoside-triphosphate diphosphatase</fullName>
    </alternativeName>
    <alternativeName>
        <fullName evidence="10">Nucleoside-triphosphate pyrophosphatase</fullName>
        <shortName evidence="10">NTPase</shortName>
    </alternativeName>
</protein>
<comment type="catalytic activity">
    <reaction evidence="9 10">
        <text>XTP + H2O = XMP + diphosphate + H(+)</text>
        <dbReference type="Rhea" id="RHEA:28610"/>
        <dbReference type="ChEBI" id="CHEBI:15377"/>
        <dbReference type="ChEBI" id="CHEBI:15378"/>
        <dbReference type="ChEBI" id="CHEBI:33019"/>
        <dbReference type="ChEBI" id="CHEBI:57464"/>
        <dbReference type="ChEBI" id="CHEBI:61314"/>
        <dbReference type="EC" id="3.6.1.66"/>
    </reaction>
</comment>
<keyword evidence="7 10" id="KW-0546">Nucleotide metabolism</keyword>
<organism evidence="12 13">
    <name type="scientific">Candidatus Nanopelagicus abundans</name>
    <dbReference type="NCBI Taxonomy" id="1884916"/>
    <lineage>
        <taxon>Bacteria</taxon>
        <taxon>Bacillati</taxon>
        <taxon>Actinomycetota</taxon>
        <taxon>Actinomycetes</taxon>
        <taxon>Candidatus Nanopelagicales</taxon>
        <taxon>Candidatus Nanopelagicaceae</taxon>
        <taxon>Candidatus Nanopelagicus</taxon>
    </lineage>
</organism>
<feature type="active site" description="Proton acceptor" evidence="10">
    <location>
        <position position="72"/>
    </location>
</feature>
<feature type="binding site" evidence="10">
    <location>
        <begin position="192"/>
        <end position="193"/>
    </location>
    <ligand>
        <name>substrate</name>
    </ligand>
</feature>
<dbReference type="GO" id="GO:0017111">
    <property type="term" value="F:ribonucleoside triphosphate phosphatase activity"/>
    <property type="evidence" value="ECO:0007669"/>
    <property type="project" value="InterPro"/>
</dbReference>
<gene>
    <name evidence="12" type="ORF">B1sIIB91_04705</name>
</gene>
<evidence type="ECO:0000313" key="13">
    <source>
        <dbReference type="Proteomes" id="UP000217210"/>
    </source>
</evidence>
<keyword evidence="5 10" id="KW-0378">Hydrolase</keyword>
<sequence length="208" mass="22799">MRKLVLATKNLGKIAEFERLLSEFTPDIKVLGLSDFPDMPEVVESGKTLNENARLKAKAICEFTKLPALADDSGLFIDALAGQPGIYSARWAGFEGVDAKMRDLANINKALEELKDVPKGSRGAQFRSVVAFCRQNLDSSFLEKDELGVLAGQILTQPIGSAGFGYDPIFLPDQFDQSLAQLPPRVKDEVSHRGIALRAIAPFLRDHL</sequence>
<dbReference type="AlphaFoldDB" id="A0A249L575"/>
<dbReference type="Pfam" id="PF01725">
    <property type="entry name" value="Ham1p_like"/>
    <property type="match status" value="1"/>
</dbReference>
<feature type="binding site" evidence="10">
    <location>
        <position position="72"/>
    </location>
    <ligand>
        <name>Mg(2+)</name>
        <dbReference type="ChEBI" id="CHEBI:18420"/>
    </ligand>
</feature>
<evidence type="ECO:0000256" key="10">
    <source>
        <dbReference type="HAMAP-Rule" id="MF_01405"/>
    </source>
</evidence>
<comment type="catalytic activity">
    <reaction evidence="10">
        <text>ITP + H2O = IMP + diphosphate + H(+)</text>
        <dbReference type="Rhea" id="RHEA:29399"/>
        <dbReference type="ChEBI" id="CHEBI:15377"/>
        <dbReference type="ChEBI" id="CHEBI:15378"/>
        <dbReference type="ChEBI" id="CHEBI:33019"/>
        <dbReference type="ChEBI" id="CHEBI:58053"/>
        <dbReference type="ChEBI" id="CHEBI:61402"/>
        <dbReference type="EC" id="3.6.1.66"/>
    </reaction>
</comment>
<comment type="similarity">
    <text evidence="1 10 11">Belongs to the HAM1 NTPase family.</text>
</comment>
<evidence type="ECO:0000256" key="1">
    <source>
        <dbReference type="ARBA" id="ARBA00008023"/>
    </source>
</evidence>
<keyword evidence="13" id="KW-1185">Reference proteome</keyword>
<evidence type="ECO:0000256" key="8">
    <source>
        <dbReference type="ARBA" id="ARBA00051875"/>
    </source>
</evidence>
<dbReference type="GO" id="GO:0036222">
    <property type="term" value="F:XTP diphosphatase activity"/>
    <property type="evidence" value="ECO:0007669"/>
    <property type="project" value="UniProtKB-UniRule"/>
</dbReference>
<accession>A0A249L575</accession>
<comment type="subunit">
    <text evidence="2 10">Homodimer.</text>
</comment>
<evidence type="ECO:0000256" key="4">
    <source>
        <dbReference type="ARBA" id="ARBA00022741"/>
    </source>
</evidence>
<dbReference type="InterPro" id="IPR020922">
    <property type="entry name" value="dITP/XTP_pyrophosphatase"/>
</dbReference>
<dbReference type="InterPro" id="IPR029001">
    <property type="entry name" value="ITPase-like_fam"/>
</dbReference>
<comment type="cofactor">
    <cofactor evidence="10">
        <name>Mg(2+)</name>
        <dbReference type="ChEBI" id="CHEBI:18420"/>
    </cofactor>
    <text evidence="10">Binds 1 Mg(2+) ion per subunit.</text>
</comment>
<feature type="binding site" evidence="10">
    <location>
        <position position="187"/>
    </location>
    <ligand>
        <name>substrate</name>
    </ligand>
</feature>
<comment type="function">
    <text evidence="10">Pyrophosphatase that catalyzes the hydrolysis of nucleoside triphosphates to their monophosphate derivatives, with a high preference for the non-canonical purine nucleotides XTP (xanthosine triphosphate), dITP (deoxyinosine triphosphate) and ITP. Seems to function as a house-cleaning enzyme that removes non-canonical purine nucleotides from the nucleotide pool, thus preventing their incorporation into DNA/RNA and avoiding chromosomal lesions.</text>
</comment>
<keyword evidence="3 10" id="KW-0479">Metal-binding</keyword>
<evidence type="ECO:0000313" key="12">
    <source>
        <dbReference type="EMBL" id="ASY24193.1"/>
    </source>
</evidence>
<dbReference type="EMBL" id="CP016779">
    <property type="protein sequence ID" value="ASY24193.1"/>
    <property type="molecule type" value="Genomic_DNA"/>
</dbReference>
<dbReference type="SUPFAM" id="SSF52972">
    <property type="entry name" value="ITPase-like"/>
    <property type="match status" value="1"/>
</dbReference>
<dbReference type="FunFam" id="3.90.950.10:FF:000001">
    <property type="entry name" value="dITP/XTP pyrophosphatase"/>
    <property type="match status" value="1"/>
</dbReference>
<dbReference type="GO" id="GO:0009146">
    <property type="term" value="P:purine nucleoside triphosphate catabolic process"/>
    <property type="evidence" value="ECO:0007669"/>
    <property type="project" value="UniProtKB-UniRule"/>
</dbReference>
<dbReference type="GO" id="GO:0035870">
    <property type="term" value="F:dITP diphosphatase activity"/>
    <property type="evidence" value="ECO:0007669"/>
    <property type="project" value="UniProtKB-UniRule"/>
</dbReference>
<dbReference type="RefSeq" id="WP_095688452.1">
    <property type="nucleotide sequence ID" value="NZ_CP016779.1"/>
</dbReference>
<feature type="binding site" evidence="10">
    <location>
        <begin position="164"/>
        <end position="167"/>
    </location>
    <ligand>
        <name>substrate</name>
    </ligand>
</feature>
<keyword evidence="4 10" id="KW-0547">Nucleotide-binding</keyword>
<evidence type="ECO:0000256" key="3">
    <source>
        <dbReference type="ARBA" id="ARBA00022723"/>
    </source>
</evidence>
<dbReference type="GO" id="GO:0009117">
    <property type="term" value="P:nucleotide metabolic process"/>
    <property type="evidence" value="ECO:0007669"/>
    <property type="project" value="UniProtKB-KW"/>
</dbReference>
<dbReference type="PANTHER" id="PTHR11067:SF9">
    <property type="entry name" value="INOSINE TRIPHOSPHATE PYROPHOSPHATASE"/>
    <property type="match status" value="1"/>
</dbReference>
<comment type="caution">
    <text evidence="10">Lacks conserved residue(s) required for the propagation of feature annotation.</text>
</comment>
<dbReference type="CDD" id="cd00515">
    <property type="entry name" value="HAM1"/>
    <property type="match status" value="1"/>
</dbReference>
<dbReference type="GO" id="GO:0036220">
    <property type="term" value="F:ITP diphosphatase activity"/>
    <property type="evidence" value="ECO:0007669"/>
    <property type="project" value="UniProtKB-UniRule"/>
</dbReference>
<dbReference type="HAMAP" id="MF_01405">
    <property type="entry name" value="Non_canon_purine_NTPase"/>
    <property type="match status" value="1"/>
</dbReference>
<dbReference type="GO" id="GO:0005829">
    <property type="term" value="C:cytosol"/>
    <property type="evidence" value="ECO:0007669"/>
    <property type="project" value="TreeGrafter"/>
</dbReference>
<dbReference type="InterPro" id="IPR002637">
    <property type="entry name" value="RdgB/HAM1"/>
</dbReference>
<dbReference type="EC" id="3.6.1.66" evidence="10"/>
<dbReference type="Proteomes" id="UP000217210">
    <property type="component" value="Chromosome"/>
</dbReference>
<dbReference type="GO" id="GO:0046872">
    <property type="term" value="F:metal ion binding"/>
    <property type="evidence" value="ECO:0007669"/>
    <property type="project" value="UniProtKB-KW"/>
</dbReference>
<feature type="binding site" evidence="10">
    <location>
        <begin position="8"/>
        <end position="13"/>
    </location>
    <ligand>
        <name>substrate</name>
    </ligand>
</feature>
<proteinExistence type="inferred from homology"/>
<dbReference type="PANTHER" id="PTHR11067">
    <property type="entry name" value="INOSINE TRIPHOSPHATE PYROPHOSPHATASE/HAM1 PROTEIN"/>
    <property type="match status" value="1"/>
</dbReference>
<keyword evidence="6 10" id="KW-0460">Magnesium</keyword>
<reference evidence="12 13" key="1">
    <citation type="submission" date="2016-07" db="EMBL/GenBank/DDBJ databases">
        <title>High microdiversification within the ubiquitous acI lineage of Actinobacteria.</title>
        <authorList>
            <person name="Neuenschwander S.M."/>
            <person name="Salcher M."/>
            <person name="Ghai R."/>
            <person name="Pernthaler J."/>
        </authorList>
    </citation>
    <scope>NUCLEOTIDE SEQUENCE [LARGE SCALE GENOMIC DNA]</scope>
    <source>
        <strain evidence="12">MMS-IIB-91</strain>
    </source>
</reference>
<evidence type="ECO:0000256" key="7">
    <source>
        <dbReference type="ARBA" id="ARBA00023080"/>
    </source>
</evidence>
<comment type="catalytic activity">
    <reaction evidence="8 10">
        <text>dITP + H2O = dIMP + diphosphate + H(+)</text>
        <dbReference type="Rhea" id="RHEA:28342"/>
        <dbReference type="ChEBI" id="CHEBI:15377"/>
        <dbReference type="ChEBI" id="CHEBI:15378"/>
        <dbReference type="ChEBI" id="CHEBI:33019"/>
        <dbReference type="ChEBI" id="CHEBI:61194"/>
        <dbReference type="ChEBI" id="CHEBI:61382"/>
        <dbReference type="EC" id="3.6.1.66"/>
    </reaction>
</comment>
<dbReference type="GO" id="GO:0000166">
    <property type="term" value="F:nucleotide binding"/>
    <property type="evidence" value="ECO:0007669"/>
    <property type="project" value="UniProtKB-KW"/>
</dbReference>
<dbReference type="KEGG" id="nab:B1sIIB91_04705"/>
<evidence type="ECO:0000256" key="6">
    <source>
        <dbReference type="ARBA" id="ARBA00022842"/>
    </source>
</evidence>